<keyword evidence="2" id="KW-1185">Reference proteome</keyword>
<dbReference type="Proteomes" id="UP000625711">
    <property type="component" value="Unassembled WGS sequence"/>
</dbReference>
<sequence>MKTDRKPNRTDSQPARLSVVVRFPDRKTVHYAISSPVSFDGFTPHINMAKHILRLKGLECVVRAARTNVPTRTVLLYRTCVL</sequence>
<proteinExistence type="predicted"/>
<gene>
    <name evidence="1" type="ORF">GWI33_017580</name>
</gene>
<evidence type="ECO:0000313" key="2">
    <source>
        <dbReference type="Proteomes" id="UP000625711"/>
    </source>
</evidence>
<name>A0A834I929_RHYFE</name>
<organism evidence="1 2">
    <name type="scientific">Rhynchophorus ferrugineus</name>
    <name type="common">Red palm weevil</name>
    <name type="synonym">Curculio ferrugineus</name>
    <dbReference type="NCBI Taxonomy" id="354439"/>
    <lineage>
        <taxon>Eukaryota</taxon>
        <taxon>Metazoa</taxon>
        <taxon>Ecdysozoa</taxon>
        <taxon>Arthropoda</taxon>
        <taxon>Hexapoda</taxon>
        <taxon>Insecta</taxon>
        <taxon>Pterygota</taxon>
        <taxon>Neoptera</taxon>
        <taxon>Endopterygota</taxon>
        <taxon>Coleoptera</taxon>
        <taxon>Polyphaga</taxon>
        <taxon>Cucujiformia</taxon>
        <taxon>Curculionidae</taxon>
        <taxon>Dryophthorinae</taxon>
        <taxon>Rhynchophorus</taxon>
    </lineage>
</organism>
<protein>
    <submittedName>
        <fullName evidence="1">Uncharacterized protein</fullName>
    </submittedName>
</protein>
<dbReference type="AlphaFoldDB" id="A0A834I929"/>
<dbReference type="EMBL" id="JAACXV010014231">
    <property type="protein sequence ID" value="KAF7269397.1"/>
    <property type="molecule type" value="Genomic_DNA"/>
</dbReference>
<accession>A0A834I929</accession>
<comment type="caution">
    <text evidence="1">The sequence shown here is derived from an EMBL/GenBank/DDBJ whole genome shotgun (WGS) entry which is preliminary data.</text>
</comment>
<evidence type="ECO:0000313" key="1">
    <source>
        <dbReference type="EMBL" id="KAF7269397.1"/>
    </source>
</evidence>
<reference evidence="1" key="1">
    <citation type="submission" date="2020-08" db="EMBL/GenBank/DDBJ databases">
        <title>Genome sequencing and assembly of the red palm weevil Rhynchophorus ferrugineus.</title>
        <authorList>
            <person name="Dias G.B."/>
            <person name="Bergman C.M."/>
            <person name="Manee M."/>
        </authorList>
    </citation>
    <scope>NUCLEOTIDE SEQUENCE</scope>
    <source>
        <strain evidence="1">AA-2017</strain>
        <tissue evidence="1">Whole larva</tissue>
    </source>
</reference>